<protein>
    <submittedName>
        <fullName evidence="2">Nck-associated protein 1</fullName>
    </submittedName>
</protein>
<name>A0A095ANZ8_SCHHA</name>
<dbReference type="GO" id="GO:0030031">
    <property type="term" value="P:cell projection assembly"/>
    <property type="evidence" value="ECO:0007669"/>
    <property type="project" value="TreeGrafter"/>
</dbReference>
<dbReference type="EMBL" id="KL250736">
    <property type="protein sequence ID" value="KGB36006.1"/>
    <property type="molecule type" value="Genomic_DNA"/>
</dbReference>
<gene>
    <name evidence="2" type="ORF">MS3_04283</name>
</gene>
<dbReference type="PANTHER" id="PTHR12093">
    <property type="entry name" value="NCK-ASSOCIATED PROTEIN 1"/>
    <property type="match status" value="1"/>
</dbReference>
<dbReference type="InterPro" id="IPR019137">
    <property type="entry name" value="Nck-associated_protein-1"/>
</dbReference>
<dbReference type="GO" id="GO:0048812">
    <property type="term" value="P:neuron projection morphogenesis"/>
    <property type="evidence" value="ECO:0007669"/>
    <property type="project" value="TreeGrafter"/>
</dbReference>
<dbReference type="GO" id="GO:0030866">
    <property type="term" value="P:cortical actin cytoskeleton organization"/>
    <property type="evidence" value="ECO:0007669"/>
    <property type="project" value="TreeGrafter"/>
</dbReference>
<evidence type="ECO:0000256" key="1">
    <source>
        <dbReference type="ARBA" id="ARBA00037947"/>
    </source>
</evidence>
<sequence>MSLIHQKLAERLFILNDRQLGVLTRIHYMKQMLSTPEYRPTVLPGGDKAFDGAWKVLLKKFPSVDVRSNPSSMQPFFNHQKELFAMLSTYYFNFVDVLDVRDHFIDLIGCLASSKITPDITVNFDVTRIYLELVSNYFAMMFLITRISDTKAILILFNFLYDQLHGKQEPNYPRMAEIFTETSEGMLNRLHKEINPYSRTLSRALRSLNDFYNRRTVRAQNWSDGHFLDILHEPSKVTHTVLGEQLGCELIPYEVMERWVVFGYLLIYPELTDEDSFNRLKVALRHSYVVVLFREEVIYIHSLLQSFLESSWVNKVGAKRINEIKETFSIACSQTPKMHADRRAYLRLSLRQLHLILSDEPGLLGPKAFLVFWGLSYASDEVHWLLRHSANPIVKKSATMASRTGPFSSDELSDPFLPELLFRMDELRSLVLHYSPVIQRFYLQLLGCYDGPGLSEYVQDILPHVNNEESVIFNSIAKQLCELADNPVVRETNLSPMQSTLFDFSGIRLDWLRLQACLSCEASAASLSDYRRLVEHINSTILHTKLVDYLDELLRLVSDMSIFIFYPSKFTELFSNCRICPAQLRFTIVFPSICSQAIQACHDLCPEERSHIGRNAANLCRHFCQEIADNICLYLFNRIDEFGNMADQLAPQNSVPWLTDEKPAKKGKKPIINTRQNVNGIMNTGGIDSRKGKRLNGPINISTNNKFTLSNNMSFDSRFIPGVESFRTNREEQTINDKTLFGLSQLCYSVNHHRELLVFDQVINPREILQNEIQFRIIDLLASYSSFASHDNTSESLASKPSELLRRVRALMNALIDLENHVCIDVIGLFSTVFTQHTQPVDAFRGQLTMTAHYAGWYLENVIKHAYLDHFVYSPLLKSFVTLVSPDVVKFRAEDYADLNELLALTELIGPLGIKFICDRLMHSVGDRVDEINKLVRQNRGTLECLRECINDPVRTRQLNGNLQNCDQLLILLKEIGVALAFRKLCFEAVHSILQKRTPFLLDTVHNLRDYITQKSSNSAQLTGSSIENNGKYEMERIYAHFNEQLMLNNLCASVGISSHLDYNLCSILNNRRIAILATANQAGLNLSINGTVNASYQELEYHIACLFVVFVANAFPRLARQDSSLYRLDLEANENNCHCIAYAVNTLMFTAVYYPVDIILMPPLTLDNLPCDLNKYLLYPCEVSMFSLLRPGDLEARSKEFLALASSNLLRLGLETSSSLISSEIYGNNNIQTSSSNHSLSAKHRDSIYIVFDNLIKQSPCLSANLQESCFPYSLIRSAYHSIAKLTTNETSSTTRSNIMSSSSSTTYVDGKCRD</sequence>
<dbReference type="GO" id="GO:0016477">
    <property type="term" value="P:cell migration"/>
    <property type="evidence" value="ECO:0007669"/>
    <property type="project" value="TreeGrafter"/>
</dbReference>
<proteinExistence type="inferred from homology"/>
<dbReference type="STRING" id="6185.A0A095ANZ8"/>
<organism evidence="2">
    <name type="scientific">Schistosoma haematobium</name>
    <name type="common">Blood fluke</name>
    <dbReference type="NCBI Taxonomy" id="6185"/>
    <lineage>
        <taxon>Eukaryota</taxon>
        <taxon>Metazoa</taxon>
        <taxon>Spiralia</taxon>
        <taxon>Lophotrochozoa</taxon>
        <taxon>Platyhelminthes</taxon>
        <taxon>Trematoda</taxon>
        <taxon>Digenea</taxon>
        <taxon>Strigeidida</taxon>
        <taxon>Schistosomatoidea</taxon>
        <taxon>Schistosomatidae</taxon>
        <taxon>Schistosoma</taxon>
    </lineage>
</organism>
<dbReference type="GO" id="GO:0031209">
    <property type="term" value="C:SCAR complex"/>
    <property type="evidence" value="ECO:0007669"/>
    <property type="project" value="TreeGrafter"/>
</dbReference>
<accession>A0A095ANZ8</accession>
<dbReference type="Pfam" id="PF09735">
    <property type="entry name" value="Nckap1"/>
    <property type="match status" value="2"/>
</dbReference>
<dbReference type="PANTHER" id="PTHR12093:SF10">
    <property type="entry name" value="MEMBRANE-ASSOCIATED PROTEIN HEM"/>
    <property type="match status" value="1"/>
</dbReference>
<reference evidence="2" key="1">
    <citation type="journal article" date="2012" name="Nat. Genet.">
        <title>Whole-genome sequence of Schistosoma haematobium.</title>
        <authorList>
            <person name="Young N.D."/>
            <person name="Jex A.R."/>
            <person name="Li B."/>
            <person name="Liu S."/>
            <person name="Yang L."/>
            <person name="Xiong Z."/>
            <person name="Li Y."/>
            <person name="Cantacessi C."/>
            <person name="Hall R.S."/>
            <person name="Xu X."/>
            <person name="Chen F."/>
            <person name="Wu X."/>
            <person name="Zerlotini A."/>
            <person name="Oliveira G."/>
            <person name="Hofmann A."/>
            <person name="Zhang G."/>
            <person name="Fang X."/>
            <person name="Kang Y."/>
            <person name="Campbell B.E."/>
            <person name="Loukas A."/>
            <person name="Ranganathan S."/>
            <person name="Rollinson D."/>
            <person name="Rinaldi G."/>
            <person name="Brindley P.J."/>
            <person name="Yang H."/>
            <person name="Wang J."/>
            <person name="Wang J."/>
            <person name="Gasser R.B."/>
        </authorList>
    </citation>
    <scope>NUCLEOTIDE SEQUENCE [LARGE SCALE GENOMIC DNA]</scope>
</reference>
<comment type="similarity">
    <text evidence="1">Belongs to the HEM-1/HEM-2 family.</text>
</comment>
<evidence type="ECO:0000313" key="2">
    <source>
        <dbReference type="EMBL" id="KGB36006.1"/>
    </source>
</evidence>